<evidence type="ECO:0008006" key="3">
    <source>
        <dbReference type="Google" id="ProtNLM"/>
    </source>
</evidence>
<dbReference type="PANTHER" id="PTHR25462:SF296">
    <property type="entry name" value="MEIOTIC P26, ISOFORM F"/>
    <property type="match status" value="1"/>
</dbReference>
<dbReference type="OrthoDB" id="6132813at2759"/>
<evidence type="ECO:0000313" key="1">
    <source>
        <dbReference type="EMBL" id="CAG2212685.1"/>
    </source>
</evidence>
<reference evidence="1" key="1">
    <citation type="submission" date="2021-03" db="EMBL/GenBank/DDBJ databases">
        <authorList>
            <person name="Bekaert M."/>
        </authorList>
    </citation>
    <scope>NUCLEOTIDE SEQUENCE</scope>
</reference>
<dbReference type="SUPFAM" id="SSF57845">
    <property type="entry name" value="B-box zinc-binding domain"/>
    <property type="match status" value="1"/>
</dbReference>
<dbReference type="SUPFAM" id="SSF63825">
    <property type="entry name" value="YWTD domain"/>
    <property type="match status" value="1"/>
</dbReference>
<dbReference type="AlphaFoldDB" id="A0A8S3S6T9"/>
<accession>A0A8S3S6T9</accession>
<dbReference type="Gene3D" id="3.30.160.60">
    <property type="entry name" value="Classic Zinc Finger"/>
    <property type="match status" value="1"/>
</dbReference>
<comment type="caution">
    <text evidence="1">The sequence shown here is derived from an EMBL/GenBank/DDBJ whole genome shotgun (WGS) entry which is preliminary data.</text>
</comment>
<gene>
    <name evidence="1" type="ORF">MEDL_26653</name>
</gene>
<sequence>MADNEVCAACRRDNEEEIAVSWCNDYIKHIHNVSKALSKTCKDHTGQKLIFCCVNHDKIVCPGCLSESHKECDINHIEKAANGIKESSAIHDLKERIHNQKGIIEKVKGEYIELSSKIGQDNEQQHERLIQLRSTIDDHLNRLEKTIDTHYNQGVDKISSNTEQLTSLAQTTQANLQDIENAETEESEVNLFHLVKRLDTSQLSDEENLQILENEISSLSIHQIPENFIEKVDAMFDEFSHDTQTTSLKDSRCHFISWIDYNGNSLRTLDLPSGVWDIYIKDKLVYCTFSNANHVTYTSFSGVTQICYTSLDLREKCKIAVGDSMIFLLEKDRNSVHKMDLNTKQRSVFLKDEIANPTHMSLDIKTKQLAVTCDEGKCLKIFKT</sequence>
<evidence type="ECO:0000313" key="2">
    <source>
        <dbReference type="Proteomes" id="UP000683360"/>
    </source>
</evidence>
<dbReference type="Proteomes" id="UP000683360">
    <property type="component" value="Unassembled WGS sequence"/>
</dbReference>
<dbReference type="InterPro" id="IPR047153">
    <property type="entry name" value="TRIM45/56/19-like"/>
</dbReference>
<organism evidence="1 2">
    <name type="scientific">Mytilus edulis</name>
    <name type="common">Blue mussel</name>
    <dbReference type="NCBI Taxonomy" id="6550"/>
    <lineage>
        <taxon>Eukaryota</taxon>
        <taxon>Metazoa</taxon>
        <taxon>Spiralia</taxon>
        <taxon>Lophotrochozoa</taxon>
        <taxon>Mollusca</taxon>
        <taxon>Bivalvia</taxon>
        <taxon>Autobranchia</taxon>
        <taxon>Pteriomorphia</taxon>
        <taxon>Mytilida</taxon>
        <taxon>Mytiloidea</taxon>
        <taxon>Mytilidae</taxon>
        <taxon>Mytilinae</taxon>
        <taxon>Mytilus</taxon>
    </lineage>
</organism>
<dbReference type="PANTHER" id="PTHR25462">
    <property type="entry name" value="BONUS, ISOFORM C-RELATED"/>
    <property type="match status" value="1"/>
</dbReference>
<name>A0A8S3S6T9_MYTED</name>
<protein>
    <recommendedName>
        <fullName evidence="3">B box-type domain-containing protein</fullName>
    </recommendedName>
</protein>
<keyword evidence="2" id="KW-1185">Reference proteome</keyword>
<dbReference type="EMBL" id="CAJPWZ010001310">
    <property type="protein sequence ID" value="CAG2212685.1"/>
    <property type="molecule type" value="Genomic_DNA"/>
</dbReference>
<proteinExistence type="predicted"/>